<dbReference type="Proteomes" id="UP000231879">
    <property type="component" value="Unassembled WGS sequence"/>
</dbReference>
<dbReference type="CDD" id="cd00093">
    <property type="entry name" value="HTH_XRE"/>
    <property type="match status" value="1"/>
</dbReference>
<name>A0ABX4NNJ0_9LEPT</name>
<dbReference type="SUPFAM" id="SSF47413">
    <property type="entry name" value="lambda repressor-like DNA-binding domains"/>
    <property type="match status" value="1"/>
</dbReference>
<comment type="caution">
    <text evidence="2">The sequence shown here is derived from an EMBL/GenBank/DDBJ whole genome shotgun (WGS) entry which is preliminary data.</text>
</comment>
<dbReference type="EMBL" id="NPDS01000002">
    <property type="protein sequence ID" value="PJZ58275.1"/>
    <property type="molecule type" value="Genomic_DNA"/>
</dbReference>
<organism evidence="2 3">
    <name type="scientific">Leptospira barantonii</name>
    <dbReference type="NCBI Taxonomy" id="2023184"/>
    <lineage>
        <taxon>Bacteria</taxon>
        <taxon>Pseudomonadati</taxon>
        <taxon>Spirochaetota</taxon>
        <taxon>Spirochaetia</taxon>
        <taxon>Leptospirales</taxon>
        <taxon>Leptospiraceae</taxon>
        <taxon>Leptospira</taxon>
    </lineage>
</organism>
<keyword evidence="3" id="KW-1185">Reference proteome</keyword>
<gene>
    <name evidence="2" type="ORF">CH367_07810</name>
</gene>
<reference evidence="2 3" key="1">
    <citation type="submission" date="2017-07" db="EMBL/GenBank/DDBJ databases">
        <title>Leptospira spp. isolated from tropical soils.</title>
        <authorList>
            <person name="Thibeaux R."/>
            <person name="Iraola G."/>
            <person name="Ferres I."/>
            <person name="Bierque E."/>
            <person name="Girault D."/>
            <person name="Soupe-Gilbert M.-E."/>
            <person name="Picardeau M."/>
            <person name="Goarant C."/>
        </authorList>
    </citation>
    <scope>NUCLEOTIDE SEQUENCE [LARGE SCALE GENOMIC DNA]</scope>
    <source>
        <strain evidence="2 3">FH4-C-A1</strain>
    </source>
</reference>
<evidence type="ECO:0000313" key="2">
    <source>
        <dbReference type="EMBL" id="PJZ58275.1"/>
    </source>
</evidence>
<dbReference type="RefSeq" id="WP_100761909.1">
    <property type="nucleotide sequence ID" value="NZ_NPDS01000002.1"/>
</dbReference>
<dbReference type="Pfam" id="PF01381">
    <property type="entry name" value="HTH_3"/>
    <property type="match status" value="1"/>
</dbReference>
<protein>
    <submittedName>
        <fullName evidence="2">Transcriptional regulator</fullName>
    </submittedName>
</protein>
<evidence type="ECO:0000259" key="1">
    <source>
        <dbReference type="PROSITE" id="PS50943"/>
    </source>
</evidence>
<dbReference type="InterPro" id="IPR010982">
    <property type="entry name" value="Lambda_DNA-bd_dom_sf"/>
</dbReference>
<proteinExistence type="predicted"/>
<accession>A0ABX4NNJ0</accession>
<sequence length="96" mass="11379">MDFTTFRRKVGLRLKELRLERELSQEDLDTGDDGIPYRTIQNIESGRSSINLRTIYKISKKLKIDPRELFNLEKVSIQPARKRPRKKSLFKSKKNT</sequence>
<dbReference type="InterPro" id="IPR001387">
    <property type="entry name" value="Cro/C1-type_HTH"/>
</dbReference>
<dbReference type="PROSITE" id="PS50943">
    <property type="entry name" value="HTH_CROC1"/>
    <property type="match status" value="1"/>
</dbReference>
<dbReference type="SMART" id="SM00530">
    <property type="entry name" value="HTH_XRE"/>
    <property type="match status" value="1"/>
</dbReference>
<evidence type="ECO:0000313" key="3">
    <source>
        <dbReference type="Proteomes" id="UP000231879"/>
    </source>
</evidence>
<dbReference type="Gene3D" id="1.10.260.40">
    <property type="entry name" value="lambda repressor-like DNA-binding domains"/>
    <property type="match status" value="1"/>
</dbReference>
<feature type="domain" description="HTH cro/C1-type" evidence="1">
    <location>
        <begin position="14"/>
        <end position="69"/>
    </location>
</feature>